<feature type="coiled-coil region" evidence="4">
    <location>
        <begin position="769"/>
        <end position="810"/>
    </location>
</feature>
<evidence type="ECO:0000313" key="7">
    <source>
        <dbReference type="Proteomes" id="UP000195602"/>
    </source>
</evidence>
<feature type="domain" description="RecF/RecN/SMC N-terminal" evidence="5">
    <location>
        <begin position="28"/>
        <end position="1030"/>
    </location>
</feature>
<dbReference type="Pfam" id="PF02463">
    <property type="entry name" value="SMC_N"/>
    <property type="match status" value="1"/>
</dbReference>
<dbReference type="GO" id="GO:0000724">
    <property type="term" value="P:double-strand break repair via homologous recombination"/>
    <property type="evidence" value="ECO:0007669"/>
    <property type="project" value="TreeGrafter"/>
</dbReference>
<organism evidence="6 7">
    <name type="scientific">Clavispora lusitaniae</name>
    <name type="common">Candida lusitaniae</name>
    <dbReference type="NCBI Taxonomy" id="36911"/>
    <lineage>
        <taxon>Eukaryota</taxon>
        <taxon>Fungi</taxon>
        <taxon>Dikarya</taxon>
        <taxon>Ascomycota</taxon>
        <taxon>Saccharomycotina</taxon>
        <taxon>Pichiomycetes</taxon>
        <taxon>Metschnikowiaceae</taxon>
        <taxon>Clavispora</taxon>
    </lineage>
</organism>
<dbReference type="KEGG" id="clus:A9F13_01g03146"/>
<comment type="similarity">
    <text evidence="1">Belongs to the SMC family. SMC5 subfamily.</text>
</comment>
<sequence length="1077" mass="124598">METVQTHHDGTKRRKISTGSHTFKKGNITLLRIWNFTTYSYGEFKLSPTLNMIIGPNGTGKSTFVAAVCLGLGGRVDLIKRKNMDSMIKSGEKECRIEITLKDEEGSPDVVIERISHLKSVRSTWRINGESTDVMSVRQTVRSLNIQLDNLCHFLPQERVAEFASLAPEKLLLETERTIGDSSLLQQHQLLIELDEKWVEVSKKAESLEETVKDLEADVEKFEQEAQKYQEYEVKSKEIHSHRKLLPYAKLQDVKEQMKHLKEVRDRAKQELQEFSTNSKPLATHKKVAENSMKKIDASLKALKETIASLTKNTEDVSAKATKCLEEIEEMKNEIESLQSRTENQKRELQKAIHEKEEMSRKVNKLDVVDEDEISSLSARREAKHEEKSKVEETYDAIKFEMNSEKRQLEACESSYREELRKFKNNDRLEILNTRGTRYRRELMEHAYKAHTFLRKEKEKHDLQYHEAPVVCCRVTHQRYAKYFEKIVDNNTLFSLFFSNEQDYRKVSSVLPKDINVPMRVVANSTVRPPMSVENLKKLGFDGYLSDFITGPDAVIQGLNNRSSLHCIPVASSPIDQNTVKKLLQPGSDGKVPFLRFVVENSLFMVGRSRYGSKQVFYQTEHIGEAHLMGSEGLTEEVKQEIQRRLQDLKLKIERFKDSISKLEKKKQDYQQDLTSLDDELKELDQEFRSLRKKREARLKFEENIKHIESRVHQLSQNTKKDFTQKIAEAETNLMTKYVNYSDFMEEIVRLNEELVGCTIDVKKKELLRQQQENRHLVFQSLLSELEEKKKELTEKYLEAKSKYDEYKKGDAADEIRNQTLTTEEREAVKHLAEVYLAEGRLSESYVLMRIEQLEDDLSVLSHSDRGSLELLKSKKADLEIAEKQVPQLMKQKTDLKMRMDNICSSWERDLTAMVSKISSAFQKNFITVASDGQVELVKSERFKDWKLEILVKFRENSELKVLDHQSQSGGERAVSTIFFIMALQGLTNAPIRIVDEINQGMDPKNEKMAHKYLVHTACKTGSSQYFLVTPKLLTGLFYHPKMAIHCIFTGPLLKKNSGPSEGPGFLNLQRNNYVQS</sequence>
<dbReference type="GO" id="GO:0005634">
    <property type="term" value="C:nucleus"/>
    <property type="evidence" value="ECO:0007669"/>
    <property type="project" value="TreeGrafter"/>
</dbReference>
<dbReference type="InterPro" id="IPR027417">
    <property type="entry name" value="P-loop_NTPase"/>
</dbReference>
<evidence type="ECO:0000256" key="1">
    <source>
        <dbReference type="ARBA" id="ARBA00010171"/>
    </source>
</evidence>
<dbReference type="GO" id="GO:0030915">
    <property type="term" value="C:Smc5-Smc6 complex"/>
    <property type="evidence" value="ECO:0007669"/>
    <property type="project" value="TreeGrafter"/>
</dbReference>
<dbReference type="PANTHER" id="PTHR45916">
    <property type="entry name" value="STRUCTURAL MAINTENANCE OF CHROMOSOMES PROTEIN 5"/>
    <property type="match status" value="1"/>
</dbReference>
<comment type="caution">
    <text evidence="6">The sequence shown here is derived from an EMBL/GenBank/DDBJ whole genome shotgun (WGS) entry which is preliminary data.</text>
</comment>
<dbReference type="InterPro" id="IPR003395">
    <property type="entry name" value="RecF/RecN/SMC_N"/>
</dbReference>
<dbReference type="SUPFAM" id="SSF52540">
    <property type="entry name" value="P-loop containing nucleoside triphosphate hydrolases"/>
    <property type="match status" value="2"/>
</dbReference>
<feature type="coiled-coil region" evidence="4">
    <location>
        <begin position="639"/>
        <end position="718"/>
    </location>
</feature>
<gene>
    <name evidence="6" type="ORF">A9F13_01g03146</name>
</gene>
<evidence type="ECO:0000256" key="4">
    <source>
        <dbReference type="SAM" id="Coils"/>
    </source>
</evidence>
<dbReference type="PANTHER" id="PTHR45916:SF1">
    <property type="entry name" value="STRUCTURAL MAINTENANCE OF CHROMOSOMES PROTEIN 5"/>
    <property type="match status" value="1"/>
</dbReference>
<evidence type="ECO:0000259" key="5">
    <source>
        <dbReference type="Pfam" id="PF02463"/>
    </source>
</evidence>
<feature type="coiled-coil region" evidence="4">
    <location>
        <begin position="872"/>
        <end position="899"/>
    </location>
</feature>
<name>A0AA91Q3W2_CLALS</name>
<evidence type="ECO:0000256" key="2">
    <source>
        <dbReference type="ARBA" id="ARBA00018687"/>
    </source>
</evidence>
<reference evidence="6 7" key="1">
    <citation type="submission" date="2017-04" db="EMBL/GenBank/DDBJ databases">
        <title>Draft genome of the yeast Clavispora lusitaniae type strain CBS 6936.</title>
        <authorList>
            <person name="Durrens P."/>
            <person name="Klopp C."/>
            <person name="Biteau N."/>
            <person name="Fitton-Ouhabi V."/>
            <person name="Dementhon K."/>
            <person name="Accoceberry I."/>
            <person name="Sherman D.J."/>
            <person name="Noel T."/>
        </authorList>
    </citation>
    <scope>NUCLEOTIDE SEQUENCE [LARGE SCALE GENOMIC DNA]</scope>
    <source>
        <strain evidence="6 7">CBS 6936</strain>
    </source>
</reference>
<evidence type="ECO:0000256" key="3">
    <source>
        <dbReference type="ARBA" id="ARBA00023054"/>
    </source>
</evidence>
<protein>
    <recommendedName>
        <fullName evidence="2">Structural maintenance of chromosomes protein 5</fullName>
    </recommendedName>
</protein>
<proteinExistence type="inferred from homology"/>
<dbReference type="GO" id="GO:0003697">
    <property type="term" value="F:single-stranded DNA binding"/>
    <property type="evidence" value="ECO:0007669"/>
    <property type="project" value="TreeGrafter"/>
</dbReference>
<dbReference type="Proteomes" id="UP000195602">
    <property type="component" value="Unassembled WGS sequence"/>
</dbReference>
<evidence type="ECO:0000313" key="6">
    <source>
        <dbReference type="EMBL" id="OVF10881.1"/>
    </source>
</evidence>
<dbReference type="AlphaFoldDB" id="A0AA91Q3W2"/>
<dbReference type="EMBL" id="LYUB02000001">
    <property type="protein sequence ID" value="OVF10881.1"/>
    <property type="molecule type" value="Genomic_DNA"/>
</dbReference>
<accession>A0AA91Q3W2</accession>
<dbReference type="GO" id="GO:0007059">
    <property type="term" value="P:chromosome segregation"/>
    <property type="evidence" value="ECO:0007669"/>
    <property type="project" value="UniProtKB-ARBA"/>
</dbReference>
<keyword evidence="3 4" id="KW-0175">Coiled coil</keyword>
<feature type="coiled-coil region" evidence="4">
    <location>
        <begin position="198"/>
        <end position="362"/>
    </location>
</feature>
<dbReference type="Gene3D" id="3.40.50.300">
    <property type="entry name" value="P-loop containing nucleotide triphosphate hydrolases"/>
    <property type="match status" value="2"/>
</dbReference>